<name>A0A9P7RXR2_9AGAR</name>
<keyword evidence="4" id="KW-1185">Reference proteome</keyword>
<feature type="compositionally biased region" description="Polar residues" evidence="2">
    <location>
        <begin position="226"/>
        <end position="237"/>
    </location>
</feature>
<dbReference type="GeneID" id="66079502"/>
<feature type="coiled-coil region" evidence="1">
    <location>
        <begin position="259"/>
        <end position="387"/>
    </location>
</feature>
<comment type="caution">
    <text evidence="3">The sequence shown here is derived from an EMBL/GenBank/DDBJ whole genome shotgun (WGS) entry which is preliminary data.</text>
</comment>
<dbReference type="OrthoDB" id="3147752at2759"/>
<feature type="compositionally biased region" description="Polar residues" evidence="2">
    <location>
        <begin position="200"/>
        <end position="212"/>
    </location>
</feature>
<evidence type="ECO:0000313" key="3">
    <source>
        <dbReference type="EMBL" id="KAG7091388.1"/>
    </source>
</evidence>
<organism evidence="3 4">
    <name type="scientific">Marasmius oreades</name>
    <name type="common">fairy-ring Marasmius</name>
    <dbReference type="NCBI Taxonomy" id="181124"/>
    <lineage>
        <taxon>Eukaryota</taxon>
        <taxon>Fungi</taxon>
        <taxon>Dikarya</taxon>
        <taxon>Basidiomycota</taxon>
        <taxon>Agaricomycotina</taxon>
        <taxon>Agaricomycetes</taxon>
        <taxon>Agaricomycetidae</taxon>
        <taxon>Agaricales</taxon>
        <taxon>Marasmiineae</taxon>
        <taxon>Marasmiaceae</taxon>
        <taxon>Marasmius</taxon>
    </lineage>
</organism>
<gene>
    <name evidence="3" type="ORF">E1B28_010426</name>
</gene>
<feature type="region of interest" description="Disordered" evidence="2">
    <location>
        <begin position="52"/>
        <end position="94"/>
    </location>
</feature>
<feature type="compositionally biased region" description="Polar residues" evidence="2">
    <location>
        <begin position="56"/>
        <end position="69"/>
    </location>
</feature>
<feature type="region of interest" description="Disordered" evidence="2">
    <location>
        <begin position="110"/>
        <end position="238"/>
    </location>
</feature>
<keyword evidence="1" id="KW-0175">Coiled coil</keyword>
<dbReference type="KEGG" id="more:E1B28_010426"/>
<feature type="compositionally biased region" description="Basic and acidic residues" evidence="2">
    <location>
        <begin position="125"/>
        <end position="137"/>
    </location>
</feature>
<dbReference type="EMBL" id="CM032186">
    <property type="protein sequence ID" value="KAG7091388.1"/>
    <property type="molecule type" value="Genomic_DNA"/>
</dbReference>
<dbReference type="AlphaFoldDB" id="A0A9P7RXR2"/>
<accession>A0A9P7RXR2</accession>
<sequence length="682" mass="76691">MLRLNVLSRFPNPFKHKTHDSDHLEHREIPFSAAPESNSEFTELFDEMAHRKGTNKRTSWGGSQGTMREQVSLESSETGRRRSGRRPTAVEVEGTAGVAAEGGVTKAMMGMRKGGSGSTTAGTKIPEESTIPREHQVKTQASMEMKKGESYPHGAPPAGDASVMTKEPQENRSPEKQRSVAESSLKDILTRNGAADQDSKQSLPRPQDTQRPPEQLHSELSEAQEEQATPGGSLQNELKQKSLDLDALRKEQYESKSTITSLQGQIEQKGLDLDALRKEQCESKSTITSLQSQLEQKSHEVDALRKEQRESKITTTALQTELRQKILDIDTLQKDQRESKSTIKTLQNQVGQLDRAMKDNDSLKSEVKRLKLHYENQNMELQQVKEKREADQVLLLQRTKELQEAQTYLTSTRTASGADIIRKVESLNAEILQAAASITDALSLDEAVSMTTNGGLNGIVDKELRLFIGEEIMAALAHHPGADDLDTIIQSGLQYLMVHHCHTLINSWSLEGSEYLAYIYGRIRSKERPSVAGRWRFMTKAQSKYAQYDMLENRTGEFMFDSIRLMIAEWIRDKEHEAHLIKIIEQKLRTVLNMAMAIDRIIGVDVVMEDWEVFYARPGMAFEQEIMDDVFRNPHDSGETEGLVLCPTGLGLRRTEDTPNGESEGWQVMLKGKTLLDSAFKK</sequence>
<evidence type="ECO:0000256" key="1">
    <source>
        <dbReference type="SAM" id="Coils"/>
    </source>
</evidence>
<feature type="compositionally biased region" description="Basic and acidic residues" evidence="2">
    <location>
        <begin position="167"/>
        <end position="189"/>
    </location>
</feature>
<evidence type="ECO:0000313" key="4">
    <source>
        <dbReference type="Proteomes" id="UP001049176"/>
    </source>
</evidence>
<dbReference type="RefSeq" id="XP_043007858.1">
    <property type="nucleotide sequence ID" value="XM_043155392.1"/>
</dbReference>
<reference evidence="3" key="1">
    <citation type="journal article" date="2021" name="Genome Biol. Evol.">
        <title>The assembled and annotated genome of the fairy-ring fungus Marasmius oreades.</title>
        <authorList>
            <person name="Hiltunen M."/>
            <person name="Ament-Velasquez S.L."/>
            <person name="Johannesson H."/>
        </authorList>
    </citation>
    <scope>NUCLEOTIDE SEQUENCE</scope>
    <source>
        <strain evidence="3">03SP1</strain>
    </source>
</reference>
<proteinExistence type="predicted"/>
<evidence type="ECO:0000256" key="2">
    <source>
        <dbReference type="SAM" id="MobiDB-lite"/>
    </source>
</evidence>
<protein>
    <submittedName>
        <fullName evidence="3">Uncharacterized protein</fullName>
    </submittedName>
</protein>
<dbReference type="Proteomes" id="UP001049176">
    <property type="component" value="Chromosome 6"/>
</dbReference>